<accession>M0PJZ4</accession>
<proteinExistence type="predicted"/>
<keyword evidence="3" id="KW-1185">Reference proteome</keyword>
<keyword evidence="2" id="KW-0540">Nuclease</keyword>
<sequence length="211" mass="23321">MDVLLSHDVLLLQVLDEIGPASFHDVFIRMKVLLSKTAVRERLWVLMGLDQLVTGREEQLVDQDATTGRWGFPDDIATSARGHVPDDRALALQRAEDELVRRALARGCDRDLVGSVFGVTRRNTFHKQYRAAAYAFPLGEFNRGGRPVEPDDDSDDVDETTDPSAAQEPVSDTNEEPEVPDGDLGRVETWGGTADEPGTPVSELLHDDELT</sequence>
<dbReference type="EMBL" id="AOJH01000001">
    <property type="protein sequence ID" value="EMA70396.1"/>
    <property type="molecule type" value="Genomic_DNA"/>
</dbReference>
<protein>
    <submittedName>
        <fullName evidence="2">Hnh endonuclease</fullName>
    </submittedName>
</protein>
<organism evidence="2 3">
    <name type="scientific">Halorubrum kocurii JCM 14978</name>
    <dbReference type="NCBI Taxonomy" id="1230456"/>
    <lineage>
        <taxon>Archaea</taxon>
        <taxon>Methanobacteriati</taxon>
        <taxon>Methanobacteriota</taxon>
        <taxon>Stenosarchaea group</taxon>
        <taxon>Halobacteria</taxon>
        <taxon>Halobacteriales</taxon>
        <taxon>Haloferacaceae</taxon>
        <taxon>Halorubrum</taxon>
    </lineage>
</organism>
<dbReference type="PATRIC" id="fig|1230456.3.peg.26"/>
<dbReference type="AlphaFoldDB" id="M0PJZ4"/>
<feature type="compositionally biased region" description="Acidic residues" evidence="1">
    <location>
        <begin position="150"/>
        <end position="161"/>
    </location>
</feature>
<keyword evidence="2" id="KW-0378">Hydrolase</keyword>
<comment type="caution">
    <text evidence="2">The sequence shown here is derived from an EMBL/GenBank/DDBJ whole genome shotgun (WGS) entry which is preliminary data.</text>
</comment>
<dbReference type="GO" id="GO:0004519">
    <property type="term" value="F:endonuclease activity"/>
    <property type="evidence" value="ECO:0007669"/>
    <property type="project" value="UniProtKB-KW"/>
</dbReference>
<keyword evidence="2" id="KW-0255">Endonuclease</keyword>
<gene>
    <name evidence="2" type="ORF">C468_00140</name>
</gene>
<evidence type="ECO:0000313" key="3">
    <source>
        <dbReference type="Proteomes" id="UP000011546"/>
    </source>
</evidence>
<feature type="region of interest" description="Disordered" evidence="1">
    <location>
        <begin position="140"/>
        <end position="211"/>
    </location>
</feature>
<dbReference type="Proteomes" id="UP000011546">
    <property type="component" value="Unassembled WGS sequence"/>
</dbReference>
<name>M0PJZ4_9EURY</name>
<evidence type="ECO:0000313" key="2">
    <source>
        <dbReference type="EMBL" id="EMA70396.1"/>
    </source>
</evidence>
<evidence type="ECO:0000256" key="1">
    <source>
        <dbReference type="SAM" id="MobiDB-lite"/>
    </source>
</evidence>
<reference evidence="2 3" key="1">
    <citation type="journal article" date="2014" name="PLoS Genet.">
        <title>Phylogenetically driven sequencing of extremely halophilic archaea reveals strategies for static and dynamic osmo-response.</title>
        <authorList>
            <person name="Becker E.A."/>
            <person name="Seitzer P.M."/>
            <person name="Tritt A."/>
            <person name="Larsen D."/>
            <person name="Krusor M."/>
            <person name="Yao A.I."/>
            <person name="Wu D."/>
            <person name="Madern D."/>
            <person name="Eisen J.A."/>
            <person name="Darling A.E."/>
            <person name="Facciotti M.T."/>
        </authorList>
    </citation>
    <scope>NUCLEOTIDE SEQUENCE [LARGE SCALE GENOMIC DNA]</scope>
    <source>
        <strain evidence="2 3">JCM 14978</strain>
    </source>
</reference>